<dbReference type="InterPro" id="IPR011032">
    <property type="entry name" value="GroES-like_sf"/>
</dbReference>
<reference evidence="9" key="1">
    <citation type="journal article" date="2019" name="Int. J. Syst. Evol. Microbiol.">
        <title>The Global Catalogue of Microorganisms (GCM) 10K type strain sequencing project: providing services to taxonomists for standard genome sequencing and annotation.</title>
        <authorList>
            <consortium name="The Broad Institute Genomics Platform"/>
            <consortium name="The Broad Institute Genome Sequencing Center for Infectious Disease"/>
            <person name="Wu L."/>
            <person name="Ma J."/>
        </authorList>
    </citation>
    <scope>NUCLEOTIDE SEQUENCE [LARGE SCALE GENOMIC DNA]</scope>
    <source>
        <strain evidence="9">JCM 17458</strain>
    </source>
</reference>
<gene>
    <name evidence="8" type="ORF">GCM10022261_13240</name>
</gene>
<feature type="domain" description="Enoyl reductase (ER)" evidence="7">
    <location>
        <begin position="8"/>
        <end position="351"/>
    </location>
</feature>
<keyword evidence="3 6" id="KW-0479">Metal-binding</keyword>
<dbReference type="InterPro" id="IPR013154">
    <property type="entry name" value="ADH-like_N"/>
</dbReference>
<dbReference type="EMBL" id="BAABAZ010000004">
    <property type="protein sequence ID" value="GAA4283793.1"/>
    <property type="molecule type" value="Genomic_DNA"/>
</dbReference>
<dbReference type="RefSeq" id="WP_236863878.1">
    <property type="nucleotide sequence ID" value="NZ_BAABAZ010000004.1"/>
</dbReference>
<dbReference type="CDD" id="cd08233">
    <property type="entry name" value="butanediol_DH_like"/>
    <property type="match status" value="1"/>
</dbReference>
<evidence type="ECO:0000256" key="6">
    <source>
        <dbReference type="RuleBase" id="RU361277"/>
    </source>
</evidence>
<dbReference type="InterPro" id="IPR002328">
    <property type="entry name" value="ADH_Zn_CS"/>
</dbReference>
<name>A0ABP8EIM9_9MICO</name>
<keyword evidence="9" id="KW-1185">Reference proteome</keyword>
<comment type="caution">
    <text evidence="8">The sequence shown here is derived from an EMBL/GenBank/DDBJ whole genome shotgun (WGS) entry which is preliminary data.</text>
</comment>
<evidence type="ECO:0000256" key="1">
    <source>
        <dbReference type="ARBA" id="ARBA00001947"/>
    </source>
</evidence>
<sequence length="354" mass="36993">MKAVMYYGKHDVRVEEVPAPPLLSGSVRIRPAYNGICGSDLHLYHDGPNALAPTGEVSHPLSGETLPVVLGHEFSGIVTEVGEDVEGLAPGDAVAVEPLLVDDTCAACRSGSYNLCHQLGFIGISGGGGGLSEQVVVPVRWVHPIGDVPLDEGALIEPLAVAVHAVRHARAKEGQTAVVGGAGPIGLLTAAVLKAYGVRTIVSEVSDLRRAVAASTGVADEVVDPTQDDLSELVLEATSGAGADVAFDAVGSGAVLSQLFHLLSARGRLEVVAVHKEPFPLDISAQLMRHDREIGSSLAYANDHSEAIELARSGRVHLGDFITSRIRAEEIVEKGFERLIANRGSEVKILASMS</sequence>
<dbReference type="Proteomes" id="UP001501586">
    <property type="component" value="Unassembled WGS sequence"/>
</dbReference>
<accession>A0ABP8EIM9</accession>
<keyword evidence="5" id="KW-0560">Oxidoreductase</keyword>
<evidence type="ECO:0000256" key="3">
    <source>
        <dbReference type="ARBA" id="ARBA00022723"/>
    </source>
</evidence>
<evidence type="ECO:0000256" key="5">
    <source>
        <dbReference type="ARBA" id="ARBA00023002"/>
    </source>
</evidence>
<protein>
    <submittedName>
        <fullName evidence="8">2,3-butanediol dehydrogenase</fullName>
    </submittedName>
</protein>
<evidence type="ECO:0000313" key="8">
    <source>
        <dbReference type="EMBL" id="GAA4283793.1"/>
    </source>
</evidence>
<comment type="cofactor">
    <cofactor evidence="1 6">
        <name>Zn(2+)</name>
        <dbReference type="ChEBI" id="CHEBI:29105"/>
    </cofactor>
</comment>
<dbReference type="PROSITE" id="PS00059">
    <property type="entry name" value="ADH_ZINC"/>
    <property type="match status" value="1"/>
</dbReference>
<proteinExistence type="inferred from homology"/>
<dbReference type="SUPFAM" id="SSF51735">
    <property type="entry name" value="NAD(P)-binding Rossmann-fold domains"/>
    <property type="match status" value="1"/>
</dbReference>
<dbReference type="SMART" id="SM00829">
    <property type="entry name" value="PKS_ER"/>
    <property type="match status" value="1"/>
</dbReference>
<evidence type="ECO:0000259" key="7">
    <source>
        <dbReference type="SMART" id="SM00829"/>
    </source>
</evidence>
<dbReference type="InterPro" id="IPR036291">
    <property type="entry name" value="NAD(P)-bd_dom_sf"/>
</dbReference>
<dbReference type="SUPFAM" id="SSF50129">
    <property type="entry name" value="GroES-like"/>
    <property type="match status" value="1"/>
</dbReference>
<dbReference type="PANTHER" id="PTHR43161:SF26">
    <property type="entry name" value="GALACTITOL 1-PHOSPHATE 5-DEHYDROGENASE"/>
    <property type="match status" value="1"/>
</dbReference>
<evidence type="ECO:0000313" key="9">
    <source>
        <dbReference type="Proteomes" id="UP001501586"/>
    </source>
</evidence>
<dbReference type="InterPro" id="IPR013149">
    <property type="entry name" value="ADH-like_C"/>
</dbReference>
<evidence type="ECO:0000256" key="2">
    <source>
        <dbReference type="ARBA" id="ARBA00008072"/>
    </source>
</evidence>
<dbReference type="Pfam" id="PF08240">
    <property type="entry name" value="ADH_N"/>
    <property type="match status" value="1"/>
</dbReference>
<dbReference type="Gene3D" id="3.90.180.10">
    <property type="entry name" value="Medium-chain alcohol dehydrogenases, catalytic domain"/>
    <property type="match status" value="1"/>
</dbReference>
<dbReference type="InterPro" id="IPR020843">
    <property type="entry name" value="ER"/>
</dbReference>
<organism evidence="8 9">
    <name type="scientific">Brevibacterium daeguense</name>
    <dbReference type="NCBI Taxonomy" id="909936"/>
    <lineage>
        <taxon>Bacteria</taxon>
        <taxon>Bacillati</taxon>
        <taxon>Actinomycetota</taxon>
        <taxon>Actinomycetes</taxon>
        <taxon>Micrococcales</taxon>
        <taxon>Brevibacteriaceae</taxon>
        <taxon>Brevibacterium</taxon>
    </lineage>
</organism>
<evidence type="ECO:0000256" key="4">
    <source>
        <dbReference type="ARBA" id="ARBA00022833"/>
    </source>
</evidence>
<comment type="similarity">
    <text evidence="2 6">Belongs to the zinc-containing alcohol dehydrogenase family.</text>
</comment>
<dbReference type="Gene3D" id="3.40.50.720">
    <property type="entry name" value="NAD(P)-binding Rossmann-like Domain"/>
    <property type="match status" value="1"/>
</dbReference>
<dbReference type="PANTHER" id="PTHR43161">
    <property type="entry name" value="SORBITOL DEHYDROGENASE"/>
    <property type="match status" value="1"/>
</dbReference>
<keyword evidence="4 6" id="KW-0862">Zinc</keyword>
<dbReference type="Pfam" id="PF00107">
    <property type="entry name" value="ADH_zinc_N"/>
    <property type="match status" value="1"/>
</dbReference>